<evidence type="ECO:0000313" key="4">
    <source>
        <dbReference type="EMBL" id="KAB8164303.1"/>
    </source>
</evidence>
<proteinExistence type="predicted"/>
<reference evidence="4" key="1">
    <citation type="submission" date="2019-10" db="EMBL/GenBank/DDBJ databases">
        <title>Nonomuraea sp. nov., isolated from Phyllanthus amarus.</title>
        <authorList>
            <person name="Klykleung N."/>
            <person name="Tanasupawat S."/>
        </authorList>
    </citation>
    <scope>NUCLEOTIDE SEQUENCE [LARGE SCALE GENOMIC DNA]</scope>
    <source>
        <strain evidence="4">3MP-10</strain>
    </source>
</reference>
<dbReference type="OrthoDB" id="115162at2"/>
<sequence length="287" mass="30502">MSHTSGSHPSGMAYVEIGVSDAERSLDFYRGLLGLRPAEAPPEPPAPDVHWLTAEGALVKLVVRDPEAVPEGPLGGWVGDDLQRGMRHFGLKVGDVYRQAERLRSADVPFTVEPVRAVGDVNLAFFTDPDGALLEIIDGHLTYHEVTTPELADRERRLAENRSPDAGPVFDHVAVTSGDLDATLAYYRDELGYPVIGRLVHDQDPRGFVIDYLQAGEAVLEVFTYTAAETVPAPDPTRDRLGLRAVGLAAETGRAVDPHGVPLRSVSPGPGAAPGPGAPAGSGAGER</sequence>
<feature type="domain" description="VOC" evidence="3">
    <location>
        <begin position="11"/>
        <end position="139"/>
    </location>
</feature>
<gene>
    <name evidence="4" type="ORF">FH607_016860</name>
</gene>
<dbReference type="InterPro" id="IPR051785">
    <property type="entry name" value="MMCE/EMCE_epimerase"/>
</dbReference>
<keyword evidence="1" id="KW-0479">Metal-binding</keyword>
<feature type="compositionally biased region" description="Gly residues" evidence="2">
    <location>
        <begin position="278"/>
        <end position="287"/>
    </location>
</feature>
<feature type="region of interest" description="Disordered" evidence="2">
    <location>
        <begin position="256"/>
        <end position="287"/>
    </location>
</feature>
<evidence type="ECO:0000256" key="2">
    <source>
        <dbReference type="SAM" id="MobiDB-lite"/>
    </source>
</evidence>
<dbReference type="Gene3D" id="3.10.180.10">
    <property type="entry name" value="2,3-Dihydroxybiphenyl 1,2-Dioxygenase, domain 1"/>
    <property type="match status" value="2"/>
</dbReference>
<dbReference type="RefSeq" id="WP_139669341.1">
    <property type="nucleotide sequence ID" value="NZ_VDLY02000010.1"/>
</dbReference>
<evidence type="ECO:0000259" key="3">
    <source>
        <dbReference type="PROSITE" id="PS51819"/>
    </source>
</evidence>
<accession>A0A5N6A8G4</accession>
<dbReference type="PANTHER" id="PTHR43048">
    <property type="entry name" value="METHYLMALONYL-COA EPIMERASE"/>
    <property type="match status" value="1"/>
</dbReference>
<dbReference type="InterPro" id="IPR029068">
    <property type="entry name" value="Glyas_Bleomycin-R_OHBP_Dase"/>
</dbReference>
<dbReference type="Proteomes" id="UP000314251">
    <property type="component" value="Unassembled WGS sequence"/>
</dbReference>
<evidence type="ECO:0000313" key="5">
    <source>
        <dbReference type="Proteomes" id="UP000314251"/>
    </source>
</evidence>
<dbReference type="GO" id="GO:0046872">
    <property type="term" value="F:metal ion binding"/>
    <property type="evidence" value="ECO:0007669"/>
    <property type="project" value="UniProtKB-KW"/>
</dbReference>
<dbReference type="GO" id="GO:0004493">
    <property type="term" value="F:methylmalonyl-CoA epimerase activity"/>
    <property type="evidence" value="ECO:0007669"/>
    <property type="project" value="TreeGrafter"/>
</dbReference>
<dbReference type="SUPFAM" id="SSF54593">
    <property type="entry name" value="Glyoxalase/Bleomycin resistance protein/Dihydroxybiphenyl dioxygenase"/>
    <property type="match status" value="2"/>
</dbReference>
<dbReference type="PANTHER" id="PTHR43048:SF3">
    <property type="entry name" value="METHYLMALONYL-COA EPIMERASE, MITOCHONDRIAL"/>
    <property type="match status" value="1"/>
</dbReference>
<dbReference type="AlphaFoldDB" id="A0A5N6A8G4"/>
<organism evidence="4 5">
    <name type="scientific">Streptomyces mimosae</name>
    <dbReference type="NCBI Taxonomy" id="2586635"/>
    <lineage>
        <taxon>Bacteria</taxon>
        <taxon>Bacillati</taxon>
        <taxon>Actinomycetota</taxon>
        <taxon>Actinomycetes</taxon>
        <taxon>Kitasatosporales</taxon>
        <taxon>Streptomycetaceae</taxon>
        <taxon>Streptomyces</taxon>
    </lineage>
</organism>
<dbReference type="Pfam" id="PF00903">
    <property type="entry name" value="Glyoxalase"/>
    <property type="match status" value="2"/>
</dbReference>
<protein>
    <recommendedName>
        <fullName evidence="3">VOC domain-containing protein</fullName>
    </recommendedName>
</protein>
<keyword evidence="5" id="KW-1185">Reference proteome</keyword>
<evidence type="ECO:0000256" key="1">
    <source>
        <dbReference type="ARBA" id="ARBA00022723"/>
    </source>
</evidence>
<dbReference type="PROSITE" id="PS51819">
    <property type="entry name" value="VOC"/>
    <property type="match status" value="1"/>
</dbReference>
<dbReference type="GO" id="GO:0046491">
    <property type="term" value="P:L-methylmalonyl-CoA metabolic process"/>
    <property type="evidence" value="ECO:0007669"/>
    <property type="project" value="TreeGrafter"/>
</dbReference>
<dbReference type="EMBL" id="VDLY02000010">
    <property type="protein sequence ID" value="KAB8164303.1"/>
    <property type="molecule type" value="Genomic_DNA"/>
</dbReference>
<comment type="caution">
    <text evidence="4">The sequence shown here is derived from an EMBL/GenBank/DDBJ whole genome shotgun (WGS) entry which is preliminary data.</text>
</comment>
<name>A0A5N6A8G4_9ACTN</name>
<dbReference type="InterPro" id="IPR004360">
    <property type="entry name" value="Glyas_Fos-R_dOase_dom"/>
</dbReference>
<dbReference type="InterPro" id="IPR037523">
    <property type="entry name" value="VOC_core"/>
</dbReference>